<keyword evidence="6 8" id="KW-1133">Transmembrane helix</keyword>
<evidence type="ECO:0000256" key="2">
    <source>
        <dbReference type="ARBA" id="ARBA00008821"/>
    </source>
</evidence>
<feature type="transmembrane region" description="Helical" evidence="8">
    <location>
        <begin position="267"/>
        <end position="289"/>
    </location>
</feature>
<organism evidence="9 10">
    <name type="scientific">Nocardiopsis kunsanensis</name>
    <dbReference type="NCBI Taxonomy" id="141693"/>
    <lineage>
        <taxon>Bacteria</taxon>
        <taxon>Bacillati</taxon>
        <taxon>Actinomycetota</taxon>
        <taxon>Actinomycetes</taxon>
        <taxon>Streptosporangiales</taxon>
        <taxon>Nocardiopsidaceae</taxon>
        <taxon>Nocardiopsis</taxon>
    </lineage>
</organism>
<dbReference type="AlphaFoldDB" id="A0A918X7W6"/>
<dbReference type="PANTHER" id="PTHR42810:SF4">
    <property type="entry name" value="URIC ACID TRANSPORTER UACT"/>
    <property type="match status" value="1"/>
</dbReference>
<keyword evidence="10" id="KW-1185">Reference proteome</keyword>
<keyword evidence="5 8" id="KW-0812">Transmembrane</keyword>
<dbReference type="InterPro" id="IPR036259">
    <property type="entry name" value="MFS_trans_sf"/>
</dbReference>
<dbReference type="Proteomes" id="UP000654947">
    <property type="component" value="Unassembled WGS sequence"/>
</dbReference>
<dbReference type="InterPro" id="IPR006043">
    <property type="entry name" value="NCS2"/>
</dbReference>
<keyword evidence="3" id="KW-0813">Transport</keyword>
<dbReference type="Pfam" id="PF00860">
    <property type="entry name" value="Xan_ur_permease"/>
    <property type="match status" value="1"/>
</dbReference>
<feature type="transmembrane region" description="Helical" evidence="8">
    <location>
        <begin position="438"/>
        <end position="461"/>
    </location>
</feature>
<dbReference type="Gene3D" id="1.20.1250.20">
    <property type="entry name" value="MFS general substrate transporter like domains"/>
    <property type="match status" value="1"/>
</dbReference>
<comment type="similarity">
    <text evidence="2">Belongs to the nucleobase:cation symporter-2 (NCS2) (TC 2.A.40) family.</text>
</comment>
<feature type="transmembrane region" description="Helical" evidence="8">
    <location>
        <begin position="88"/>
        <end position="109"/>
    </location>
</feature>
<feature type="transmembrane region" description="Helical" evidence="8">
    <location>
        <begin position="171"/>
        <end position="192"/>
    </location>
</feature>
<dbReference type="NCBIfam" id="TIGR03173">
    <property type="entry name" value="pbuX"/>
    <property type="match status" value="1"/>
</dbReference>
<dbReference type="InterPro" id="IPR006042">
    <property type="entry name" value="Xan_ur_permease"/>
</dbReference>
<protein>
    <submittedName>
        <fullName evidence="9">Permease</fullName>
    </submittedName>
</protein>
<sequence>MIWVLQRSPFRGAPHRSWKVPHVKLFRAERGVPPTPREHDPERPEDERPPAHLMALYGFQHVLALYAGVIAPPLVMATAVGLDTDETALILSAALLVSGLATLLQTLGVWRFGARVPMVVGASFTPVTAMTAIADQSGLPAVFGASMVAGLFGILVAPFVSTLLRFFPPVVTGSVITVIGITLIPVAVGWIADEDPSGAPTGTGLGLAAATLAITLVLTKVLPGVWNRASILLGLVLGTLLAVPFGRVDLSTVGEGPAVSFAEPFHFGLPEFPVAAVMTMCIVMVAIMAEGVADILAMSKVVGTRVDGRRMADGLRADASTALLGPVLNSFPGSTFSQNIGLIALNKVKSRYVVAVSGLFLILMSLFPALSQVVAMIPSPVLGGAGLVLFGSVAAAGVQTLAQVDYEGNHNMIVVAVSLGLGIVSIVSPGFFEVLPEEIAMLLASGIVTAAASALVLNLFFNVLGRAGRPAPENVEGTGRKSGPAPSTDG</sequence>
<feature type="transmembrane region" description="Helical" evidence="8">
    <location>
        <begin position="381"/>
        <end position="401"/>
    </location>
</feature>
<evidence type="ECO:0000256" key="3">
    <source>
        <dbReference type="ARBA" id="ARBA00022448"/>
    </source>
</evidence>
<evidence type="ECO:0000256" key="5">
    <source>
        <dbReference type="ARBA" id="ARBA00022692"/>
    </source>
</evidence>
<dbReference type="NCBIfam" id="TIGR00801">
    <property type="entry name" value="ncs2"/>
    <property type="match status" value="1"/>
</dbReference>
<feature type="transmembrane region" description="Helical" evidence="8">
    <location>
        <begin position="413"/>
        <end position="432"/>
    </location>
</feature>
<evidence type="ECO:0000256" key="8">
    <source>
        <dbReference type="SAM" id="Phobius"/>
    </source>
</evidence>
<accession>A0A918X7W6</accession>
<gene>
    <name evidence="9" type="ORF">GCM10007147_05230</name>
</gene>
<reference evidence="9 10" key="1">
    <citation type="journal article" date="2014" name="Int. J. Syst. Evol. Microbiol.">
        <title>Complete genome sequence of Corynebacterium casei LMG S-19264T (=DSM 44701T), isolated from a smear-ripened cheese.</title>
        <authorList>
            <consortium name="US DOE Joint Genome Institute (JGI-PGF)"/>
            <person name="Walter F."/>
            <person name="Albersmeier A."/>
            <person name="Kalinowski J."/>
            <person name="Ruckert C."/>
        </authorList>
    </citation>
    <scope>NUCLEOTIDE SEQUENCE [LARGE SCALE GENOMIC DNA]</scope>
    <source>
        <strain evidence="9 10">KCTC 19473</strain>
    </source>
</reference>
<evidence type="ECO:0000256" key="4">
    <source>
        <dbReference type="ARBA" id="ARBA00022475"/>
    </source>
</evidence>
<keyword evidence="7 8" id="KW-0472">Membrane</keyword>
<evidence type="ECO:0000313" key="9">
    <source>
        <dbReference type="EMBL" id="GHD16775.1"/>
    </source>
</evidence>
<feature type="transmembrane region" description="Helical" evidence="8">
    <location>
        <begin position="204"/>
        <end position="222"/>
    </location>
</feature>
<evidence type="ECO:0000256" key="1">
    <source>
        <dbReference type="ARBA" id="ARBA00004651"/>
    </source>
</evidence>
<proteinExistence type="inferred from homology"/>
<feature type="transmembrane region" description="Helical" evidence="8">
    <location>
        <begin position="352"/>
        <end position="375"/>
    </location>
</feature>
<feature type="transmembrane region" description="Helical" evidence="8">
    <location>
        <begin position="229"/>
        <end position="247"/>
    </location>
</feature>
<dbReference type="InterPro" id="IPR017588">
    <property type="entry name" value="UacT-like"/>
</dbReference>
<name>A0A918X7W6_9ACTN</name>
<dbReference type="NCBIfam" id="NF037981">
    <property type="entry name" value="NCS2_1"/>
    <property type="match status" value="1"/>
</dbReference>
<evidence type="ECO:0000313" key="10">
    <source>
        <dbReference type="Proteomes" id="UP000654947"/>
    </source>
</evidence>
<dbReference type="GO" id="GO:0005886">
    <property type="term" value="C:plasma membrane"/>
    <property type="evidence" value="ECO:0007669"/>
    <property type="project" value="UniProtKB-SubCell"/>
</dbReference>
<evidence type="ECO:0000256" key="7">
    <source>
        <dbReference type="ARBA" id="ARBA00023136"/>
    </source>
</evidence>
<comment type="subcellular location">
    <subcellularLocation>
        <location evidence="1">Cell membrane</location>
        <topology evidence="1">Multi-pass membrane protein</topology>
    </subcellularLocation>
</comment>
<dbReference type="EMBL" id="BMXL01000002">
    <property type="protein sequence ID" value="GHD16775.1"/>
    <property type="molecule type" value="Genomic_DNA"/>
</dbReference>
<evidence type="ECO:0000256" key="6">
    <source>
        <dbReference type="ARBA" id="ARBA00022989"/>
    </source>
</evidence>
<dbReference type="SUPFAM" id="SSF103473">
    <property type="entry name" value="MFS general substrate transporter"/>
    <property type="match status" value="1"/>
</dbReference>
<keyword evidence="4" id="KW-1003">Cell membrane</keyword>
<feature type="transmembrane region" description="Helical" evidence="8">
    <location>
        <begin position="140"/>
        <end position="164"/>
    </location>
</feature>
<dbReference type="PROSITE" id="PS01116">
    <property type="entry name" value="XANTH_URACIL_PERMASE"/>
    <property type="match status" value="1"/>
</dbReference>
<dbReference type="PANTHER" id="PTHR42810">
    <property type="entry name" value="PURINE PERMEASE C1399.01C-RELATED"/>
    <property type="match status" value="1"/>
</dbReference>
<dbReference type="GO" id="GO:0042907">
    <property type="term" value="F:xanthine transmembrane transporter activity"/>
    <property type="evidence" value="ECO:0007669"/>
    <property type="project" value="TreeGrafter"/>
</dbReference>
<feature type="transmembrane region" description="Helical" evidence="8">
    <location>
        <begin position="63"/>
        <end position="82"/>
    </location>
</feature>
<comment type="caution">
    <text evidence="9">The sequence shown here is derived from an EMBL/GenBank/DDBJ whole genome shotgun (WGS) entry which is preliminary data.</text>
</comment>